<dbReference type="GO" id="GO:0052717">
    <property type="term" value="F:tRNA-specific adenosine-34 deaminase activity"/>
    <property type="evidence" value="ECO:0007669"/>
    <property type="project" value="TreeGrafter"/>
</dbReference>
<dbReference type="GO" id="GO:0002100">
    <property type="term" value="P:tRNA wobble adenosine to inosine editing"/>
    <property type="evidence" value="ECO:0007669"/>
    <property type="project" value="TreeGrafter"/>
</dbReference>
<dbReference type="Gene3D" id="3.40.140.10">
    <property type="entry name" value="Cytidine Deaminase, domain 2"/>
    <property type="match status" value="1"/>
</dbReference>
<evidence type="ECO:0000259" key="4">
    <source>
        <dbReference type="PROSITE" id="PS51747"/>
    </source>
</evidence>
<dbReference type="SUPFAM" id="SSF53927">
    <property type="entry name" value="Cytidine deaminase-like"/>
    <property type="match status" value="1"/>
</dbReference>
<dbReference type="EMBL" id="UYYB01020949">
    <property type="protein sequence ID" value="VDM71553.1"/>
    <property type="molecule type" value="Genomic_DNA"/>
</dbReference>
<dbReference type="GO" id="GO:0005737">
    <property type="term" value="C:cytoplasm"/>
    <property type="evidence" value="ECO:0007669"/>
    <property type="project" value="TreeGrafter"/>
</dbReference>
<dbReference type="GO" id="GO:0005634">
    <property type="term" value="C:nucleus"/>
    <property type="evidence" value="ECO:0007669"/>
    <property type="project" value="TreeGrafter"/>
</dbReference>
<reference evidence="5 6" key="1">
    <citation type="submission" date="2018-11" db="EMBL/GenBank/DDBJ databases">
        <authorList>
            <consortium name="Pathogen Informatics"/>
        </authorList>
    </citation>
    <scope>NUCLEOTIDE SEQUENCE [LARGE SCALE GENOMIC DNA]</scope>
</reference>
<evidence type="ECO:0000313" key="5">
    <source>
        <dbReference type="EMBL" id="VDM71553.1"/>
    </source>
</evidence>
<dbReference type="AlphaFoldDB" id="A0A3P7IUS3"/>
<name>A0A3P7IUS3_STRVU</name>
<evidence type="ECO:0000256" key="2">
    <source>
        <dbReference type="ARBA" id="ARBA00022801"/>
    </source>
</evidence>
<keyword evidence="6" id="KW-1185">Reference proteome</keyword>
<evidence type="ECO:0000256" key="3">
    <source>
        <dbReference type="ARBA" id="ARBA00022833"/>
    </source>
</evidence>
<dbReference type="OrthoDB" id="408702at2759"/>
<keyword evidence="1" id="KW-0479">Metal-binding</keyword>
<proteinExistence type="predicted"/>
<feature type="domain" description="CMP/dCMP-type deaminase" evidence="4">
    <location>
        <begin position="1"/>
        <end position="107"/>
    </location>
</feature>
<dbReference type="PROSITE" id="PS00903">
    <property type="entry name" value="CYT_DCMP_DEAMINASES_1"/>
    <property type="match status" value="1"/>
</dbReference>
<dbReference type="CDD" id="cd01285">
    <property type="entry name" value="nucleoside_deaminase"/>
    <property type="match status" value="1"/>
</dbReference>
<dbReference type="PROSITE" id="PS51747">
    <property type="entry name" value="CYT_DCMP_DEAMINASES_2"/>
    <property type="match status" value="1"/>
</dbReference>
<keyword evidence="2" id="KW-0378">Hydrolase</keyword>
<dbReference type="PANTHER" id="PTHR11079:SF149">
    <property type="entry name" value="TRNA-SPECIFIC ADENOSINE DEAMINASE 2"/>
    <property type="match status" value="1"/>
</dbReference>
<evidence type="ECO:0000313" key="6">
    <source>
        <dbReference type="Proteomes" id="UP000270094"/>
    </source>
</evidence>
<organism evidence="5 6">
    <name type="scientific">Strongylus vulgaris</name>
    <name type="common">Blood worm</name>
    <dbReference type="NCBI Taxonomy" id="40348"/>
    <lineage>
        <taxon>Eukaryota</taxon>
        <taxon>Metazoa</taxon>
        <taxon>Ecdysozoa</taxon>
        <taxon>Nematoda</taxon>
        <taxon>Chromadorea</taxon>
        <taxon>Rhabditida</taxon>
        <taxon>Rhabditina</taxon>
        <taxon>Rhabditomorpha</taxon>
        <taxon>Strongyloidea</taxon>
        <taxon>Strongylidae</taxon>
        <taxon>Strongylus</taxon>
    </lineage>
</organism>
<protein>
    <recommendedName>
        <fullName evidence="4">CMP/dCMP-type deaminase domain-containing protein</fullName>
    </recommendedName>
</protein>
<dbReference type="GO" id="GO:0008270">
    <property type="term" value="F:zinc ion binding"/>
    <property type="evidence" value="ECO:0007669"/>
    <property type="project" value="InterPro"/>
</dbReference>
<keyword evidence="3" id="KW-0862">Zinc</keyword>
<dbReference type="Proteomes" id="UP000270094">
    <property type="component" value="Unassembled WGS sequence"/>
</dbReference>
<gene>
    <name evidence="5" type="ORF">SVUK_LOCUS6551</name>
</gene>
<dbReference type="InterPro" id="IPR016192">
    <property type="entry name" value="APOBEC/CMP_deaminase_Zn-bd"/>
</dbReference>
<sequence length="123" mass="13581">MERAFELAQEALDNNEVPVGCVFMYQGKEIGSGRNEINNTKDPTAHAEMVALRKMQDENPNIGEIIHDLVLYVTLEPCIMCACGLYELGISKIVYAAANERFGGIKSVGNHCKYNIKTTAVEV</sequence>
<dbReference type="Pfam" id="PF00383">
    <property type="entry name" value="dCMP_cyt_deam_1"/>
    <property type="match status" value="1"/>
</dbReference>
<dbReference type="InterPro" id="IPR016193">
    <property type="entry name" value="Cytidine_deaminase-like"/>
</dbReference>
<dbReference type="PANTHER" id="PTHR11079">
    <property type="entry name" value="CYTOSINE DEAMINASE FAMILY MEMBER"/>
    <property type="match status" value="1"/>
</dbReference>
<dbReference type="InterPro" id="IPR002125">
    <property type="entry name" value="CMP_dCMP_dom"/>
</dbReference>
<accession>A0A3P7IUS3</accession>
<evidence type="ECO:0000256" key="1">
    <source>
        <dbReference type="ARBA" id="ARBA00022723"/>
    </source>
</evidence>
<feature type="non-terminal residue" evidence="5">
    <location>
        <position position="123"/>
    </location>
</feature>